<dbReference type="InterPro" id="IPR008651">
    <property type="entry name" value="Uncharacterised_HicB"/>
</dbReference>
<organism evidence="1">
    <name type="scientific">uncultured Desulfobacteraceae bacterium</name>
    <dbReference type="NCBI Taxonomy" id="218296"/>
    <lineage>
        <taxon>Bacteria</taxon>
        <taxon>Pseudomonadati</taxon>
        <taxon>Thermodesulfobacteriota</taxon>
        <taxon>Desulfobacteria</taxon>
        <taxon>Desulfobacterales</taxon>
        <taxon>Desulfobacteraceae</taxon>
        <taxon>environmental samples</taxon>
    </lineage>
</organism>
<dbReference type="SUPFAM" id="SSF47598">
    <property type="entry name" value="Ribbon-helix-helix"/>
    <property type="match status" value="1"/>
</dbReference>
<sequence>MKKKDRYLKIVEWSNEDQCYVGSIPGWIGKCCHGDNEEDVYRELGRILEEWIEIYEEDGIPLPPGMGSKKYSGKFQLRMDSDLHKALAIRAMQENESLNHFCGKILKKTVAPSGAFWPGRSIEKK</sequence>
<dbReference type="EMBL" id="CAACVI010000011">
    <property type="protein sequence ID" value="VEN73527.1"/>
    <property type="molecule type" value="Genomic_DNA"/>
</dbReference>
<dbReference type="SUPFAM" id="SSF143100">
    <property type="entry name" value="TTHA1013/TTHA0281-like"/>
    <property type="match status" value="1"/>
</dbReference>
<dbReference type="InterPro" id="IPR010985">
    <property type="entry name" value="Ribbon_hlx_hlx"/>
</dbReference>
<reference evidence="1" key="1">
    <citation type="submission" date="2019-01" db="EMBL/GenBank/DDBJ databases">
        <authorList>
            <consortium name="Genoscope - CEA"/>
            <person name="William W."/>
        </authorList>
    </citation>
    <scope>NUCLEOTIDE SEQUENCE</scope>
    <source>
        <strain evidence="1">CR-1</strain>
    </source>
</reference>
<dbReference type="InterPro" id="IPR035069">
    <property type="entry name" value="TTHA1013/TTHA0281-like"/>
</dbReference>
<dbReference type="GO" id="GO:0006355">
    <property type="term" value="P:regulation of DNA-templated transcription"/>
    <property type="evidence" value="ECO:0007669"/>
    <property type="project" value="InterPro"/>
</dbReference>
<dbReference type="AlphaFoldDB" id="A0A484HJW9"/>
<dbReference type="Pfam" id="PF05534">
    <property type="entry name" value="HicB"/>
    <property type="match status" value="1"/>
</dbReference>
<proteinExistence type="predicted"/>
<name>A0A484HJW9_9BACT</name>
<gene>
    <name evidence="1" type="ORF">EPICR_190027</name>
</gene>
<evidence type="ECO:0000313" key="1">
    <source>
        <dbReference type="EMBL" id="VEN73527.1"/>
    </source>
</evidence>
<protein>
    <submittedName>
        <fullName evidence="1">Toxin-antitoxin system HicB family antitoxin</fullName>
    </submittedName>
</protein>
<accession>A0A484HJW9</accession>
<dbReference type="Gene3D" id="3.30.160.250">
    <property type="match status" value="1"/>
</dbReference>